<reference evidence="3" key="1">
    <citation type="submission" date="2021-04" db="EMBL/GenBank/DDBJ databases">
        <title>Genome based classification of Actinospica acidithermotolerans sp. nov., an actinobacterium isolated from an Indonesian hot spring.</title>
        <authorList>
            <person name="Kusuma A.B."/>
            <person name="Putra K.E."/>
            <person name="Nafisah S."/>
            <person name="Loh J."/>
            <person name="Nouioui I."/>
            <person name="Goodfellow M."/>
        </authorList>
    </citation>
    <scope>NUCLEOTIDE SEQUENCE</scope>
    <source>
        <strain evidence="3">DSM 45618</strain>
    </source>
</reference>
<accession>A0A8J7WLZ9</accession>
<name>A0A8J7WLZ9_9ACTN</name>
<feature type="transmembrane region" description="Helical" evidence="1">
    <location>
        <begin position="20"/>
        <end position="40"/>
    </location>
</feature>
<dbReference type="EMBL" id="JAGSXH010000033">
    <property type="protein sequence ID" value="MBS2963723.1"/>
    <property type="molecule type" value="Genomic_DNA"/>
</dbReference>
<evidence type="ECO:0000313" key="4">
    <source>
        <dbReference type="Proteomes" id="UP000677913"/>
    </source>
</evidence>
<evidence type="ECO:0000259" key="2">
    <source>
        <dbReference type="Pfam" id="PF14340"/>
    </source>
</evidence>
<feature type="domain" description="DUF4395" evidence="2">
    <location>
        <begin position="13"/>
        <end position="142"/>
    </location>
</feature>
<feature type="transmembrane region" description="Helical" evidence="1">
    <location>
        <begin position="86"/>
        <end position="106"/>
    </location>
</feature>
<keyword evidence="1" id="KW-0472">Membrane</keyword>
<feature type="transmembrane region" description="Helical" evidence="1">
    <location>
        <begin position="46"/>
        <end position="65"/>
    </location>
</feature>
<keyword evidence="1" id="KW-0812">Transmembrane</keyword>
<comment type="caution">
    <text evidence="3">The sequence shown here is derived from an EMBL/GenBank/DDBJ whole genome shotgun (WGS) entry which is preliminary data.</text>
</comment>
<evidence type="ECO:0000256" key="1">
    <source>
        <dbReference type="SAM" id="Phobius"/>
    </source>
</evidence>
<proteinExistence type="predicted"/>
<sequence>MSSHVQVQDPAFIDPRGPRFGAVITTAVLAVVLLTGNGWLLAAQTLVFALGAFSGLKLAPYGHVYRRLVRPSLPKPAELENPAPPTFAQGVGFAFAALGTIGYLSGVDALGLVFTAFALAAAFLNAAFDFCLGCEVYLLIRRGASRREPVNS</sequence>
<dbReference type="AlphaFoldDB" id="A0A8J7WLZ9"/>
<gene>
    <name evidence="3" type="ORF">KGA66_11735</name>
</gene>
<dbReference type="InterPro" id="IPR025508">
    <property type="entry name" value="DUF4395"/>
</dbReference>
<dbReference type="Proteomes" id="UP000677913">
    <property type="component" value="Unassembled WGS sequence"/>
</dbReference>
<dbReference type="Pfam" id="PF14340">
    <property type="entry name" value="DUF4395"/>
    <property type="match status" value="1"/>
</dbReference>
<organism evidence="3 4">
    <name type="scientific">Actinocrinis puniceicyclus</name>
    <dbReference type="NCBI Taxonomy" id="977794"/>
    <lineage>
        <taxon>Bacteria</taxon>
        <taxon>Bacillati</taxon>
        <taxon>Actinomycetota</taxon>
        <taxon>Actinomycetes</taxon>
        <taxon>Catenulisporales</taxon>
        <taxon>Actinospicaceae</taxon>
        <taxon>Actinocrinis</taxon>
    </lineage>
</organism>
<evidence type="ECO:0000313" key="3">
    <source>
        <dbReference type="EMBL" id="MBS2963723.1"/>
    </source>
</evidence>
<protein>
    <submittedName>
        <fullName evidence="3">DUF4395 domain-containing protein</fullName>
    </submittedName>
</protein>
<feature type="transmembrane region" description="Helical" evidence="1">
    <location>
        <begin position="112"/>
        <end position="140"/>
    </location>
</feature>
<dbReference type="RefSeq" id="WP_211467684.1">
    <property type="nucleotide sequence ID" value="NZ_JAGSXH010000033.1"/>
</dbReference>
<keyword evidence="1" id="KW-1133">Transmembrane helix</keyword>
<keyword evidence="4" id="KW-1185">Reference proteome</keyword>